<feature type="chain" id="PRO_5047170500" evidence="1">
    <location>
        <begin position="31"/>
        <end position="189"/>
    </location>
</feature>
<feature type="signal peptide" evidence="1">
    <location>
        <begin position="1"/>
        <end position="30"/>
    </location>
</feature>
<reference evidence="2 3" key="1">
    <citation type="submission" date="2020-09" db="EMBL/GenBank/DDBJ databases">
        <title>Paenibacillus sp. CAU 1523 isolated from sand of Haeundae Beach.</title>
        <authorList>
            <person name="Kim W."/>
        </authorList>
    </citation>
    <scope>NUCLEOTIDE SEQUENCE [LARGE SCALE GENOMIC DNA]</scope>
    <source>
        <strain evidence="2 3">CAU 1523</strain>
    </source>
</reference>
<protein>
    <submittedName>
        <fullName evidence="2">C39 family peptidase</fullName>
    </submittedName>
</protein>
<gene>
    <name evidence="2" type="ORF">IFO66_16330</name>
</gene>
<evidence type="ECO:0000256" key="1">
    <source>
        <dbReference type="SAM" id="SignalP"/>
    </source>
</evidence>
<dbReference type="InterPro" id="IPR022118">
    <property type="entry name" value="Peptidase_C70_AvrRpt2"/>
</dbReference>
<dbReference type="Gene3D" id="3.90.70.10">
    <property type="entry name" value="Cysteine proteinases"/>
    <property type="match status" value="1"/>
</dbReference>
<accession>A0ABR9B0C2</accession>
<keyword evidence="1" id="KW-0732">Signal</keyword>
<name>A0ABR9B0C2_9BACL</name>
<dbReference type="EMBL" id="JACYTN010000016">
    <property type="protein sequence ID" value="MBD8499862.1"/>
    <property type="molecule type" value="Genomic_DNA"/>
</dbReference>
<sequence>MVASKWKKTMILISTFCTVFTISMVAQVQATNIPSYPAVKQEQSLWCWAGASASILKYYGKHVSQCDIAKAVKGTSTCSDVSASAQETQNGLVQFGISSWLYDGALPYSDVKTQIDNGSRPVYVSWQWSTGGGHVVVIYGYDSVGGNDMLNYMDPLVGRKTSMRYTEFKGGNSYNQTWRWGLKDLYKFK</sequence>
<keyword evidence="3" id="KW-1185">Reference proteome</keyword>
<dbReference type="Proteomes" id="UP000634529">
    <property type="component" value="Unassembled WGS sequence"/>
</dbReference>
<evidence type="ECO:0000313" key="3">
    <source>
        <dbReference type="Proteomes" id="UP000634529"/>
    </source>
</evidence>
<dbReference type="Pfam" id="PF12385">
    <property type="entry name" value="Peptidase_C70"/>
    <property type="match status" value="1"/>
</dbReference>
<comment type="caution">
    <text evidence="2">The sequence shown here is derived from an EMBL/GenBank/DDBJ whole genome shotgun (WGS) entry which is preliminary data.</text>
</comment>
<dbReference type="RefSeq" id="WP_192026190.1">
    <property type="nucleotide sequence ID" value="NZ_JACYTN010000016.1"/>
</dbReference>
<organism evidence="2 3">
    <name type="scientific">Paenibacillus arenosi</name>
    <dbReference type="NCBI Taxonomy" id="2774142"/>
    <lineage>
        <taxon>Bacteria</taxon>
        <taxon>Bacillati</taxon>
        <taxon>Bacillota</taxon>
        <taxon>Bacilli</taxon>
        <taxon>Bacillales</taxon>
        <taxon>Paenibacillaceae</taxon>
        <taxon>Paenibacillus</taxon>
    </lineage>
</organism>
<proteinExistence type="predicted"/>
<evidence type="ECO:0000313" key="2">
    <source>
        <dbReference type="EMBL" id="MBD8499862.1"/>
    </source>
</evidence>